<dbReference type="PANTHER" id="PTHR42885">
    <property type="entry name" value="HISTIDINOL-PHOSPHATE AMINOTRANSFERASE-RELATED"/>
    <property type="match status" value="1"/>
</dbReference>
<reference evidence="11 12" key="1">
    <citation type="submission" date="2016-01" db="EMBL/GenBank/DDBJ databases">
        <title>Complete genome and mega plasmid sequence of Sphingomonas panacis DCY99 elicits systemic resistance in rice to Xanthomonas oryzae.</title>
        <authorList>
            <person name="Kim Y.J."/>
            <person name="Yang D.C."/>
            <person name="Sing P."/>
        </authorList>
    </citation>
    <scope>NUCLEOTIDE SEQUENCE [LARGE SCALE GENOMIC DNA]</scope>
    <source>
        <strain evidence="11 12">DCY99</strain>
    </source>
</reference>
<proteinExistence type="predicted"/>
<keyword evidence="7" id="KW-0456">Lyase</keyword>
<dbReference type="RefSeq" id="WP_069205334.1">
    <property type="nucleotide sequence ID" value="NZ_CP014168.1"/>
</dbReference>
<evidence type="ECO:0000256" key="1">
    <source>
        <dbReference type="ARBA" id="ARBA00001933"/>
    </source>
</evidence>
<dbReference type="InterPro" id="IPR015422">
    <property type="entry name" value="PyrdxlP-dep_Trfase_small"/>
</dbReference>
<dbReference type="PROSITE" id="PS00105">
    <property type="entry name" value="AA_TRANSFER_CLASS_1"/>
    <property type="match status" value="1"/>
</dbReference>
<comment type="cofactor">
    <cofactor evidence="1">
        <name>pyridoxal 5'-phosphate</name>
        <dbReference type="ChEBI" id="CHEBI:597326"/>
    </cofactor>
</comment>
<accession>A0A1B3ZBH3</accession>
<dbReference type="GO" id="GO:0009236">
    <property type="term" value="P:cobalamin biosynthetic process"/>
    <property type="evidence" value="ECO:0007669"/>
    <property type="project" value="UniProtKB-UniPathway"/>
</dbReference>
<sequence>MSWTHHGGRLAEARAAFGDTGATWLDLSTGINPHAWPGAGEVAIDWARLPDESELRALEAAAAAYFGVDQDYVAALPGTEIGLRLIGTLLSGPARHLAPTYRTHAEMVADSVPIDSLSAASDGIVIVANPNNPDGRVLPAQALLAAHDRLRARGGWLVVDEAFADACVTDAPISVAPHVADGTRLIVFRSFGKFFGLAGMRLGFVIAPRAMIAKVRALLGAWPVSAAAIAIGSAAYRDADWIVTMRERLAQDAADLDGMLLGRGLVAIGACPLFRLVDVADASATFARLARHAILTRPFDYDPRWLRLGLPGSAAALDRLERALADG</sequence>
<dbReference type="PANTHER" id="PTHR42885:SF1">
    <property type="entry name" value="THREONINE-PHOSPHATE DECARBOXYLASE"/>
    <property type="match status" value="1"/>
</dbReference>
<dbReference type="SUPFAM" id="SSF53383">
    <property type="entry name" value="PLP-dependent transferases"/>
    <property type="match status" value="1"/>
</dbReference>
<evidence type="ECO:0000259" key="10">
    <source>
        <dbReference type="Pfam" id="PF00155"/>
    </source>
</evidence>
<keyword evidence="5" id="KW-0169">Cobalamin biosynthesis</keyword>
<dbReference type="NCBIfam" id="TIGR01140">
    <property type="entry name" value="L_thr_O3P_dcar"/>
    <property type="match status" value="1"/>
</dbReference>
<protein>
    <recommendedName>
        <fullName evidence="4">threonine-phosphate decarboxylase</fullName>
        <ecNumber evidence="4">4.1.1.81</ecNumber>
    </recommendedName>
    <alternativeName>
        <fullName evidence="8">L-threonine-O-3-phosphate decarboxylase</fullName>
    </alternativeName>
</protein>
<dbReference type="Proteomes" id="UP000094256">
    <property type="component" value="Chromosome"/>
</dbReference>
<keyword evidence="6" id="KW-0663">Pyridoxal phosphate</keyword>
<dbReference type="KEGG" id="span:AWL63_13225"/>
<evidence type="ECO:0000256" key="5">
    <source>
        <dbReference type="ARBA" id="ARBA00022573"/>
    </source>
</evidence>
<dbReference type="InterPro" id="IPR015424">
    <property type="entry name" value="PyrdxlP-dep_Trfase"/>
</dbReference>
<name>A0A1B3ZBH3_9SPHN</name>
<dbReference type="STRING" id="1560345.AWL63_13225"/>
<feature type="domain" description="Aminotransferase class I/classII large" evidence="10">
    <location>
        <begin position="117"/>
        <end position="320"/>
    </location>
</feature>
<evidence type="ECO:0000256" key="3">
    <source>
        <dbReference type="ARBA" id="ARBA00004953"/>
    </source>
</evidence>
<dbReference type="GO" id="GO:0048472">
    <property type="term" value="F:threonine-phosphate decarboxylase activity"/>
    <property type="evidence" value="ECO:0007669"/>
    <property type="project" value="UniProtKB-EC"/>
</dbReference>
<evidence type="ECO:0000256" key="8">
    <source>
        <dbReference type="ARBA" id="ARBA00029996"/>
    </source>
</evidence>
<dbReference type="Gene3D" id="3.90.1150.10">
    <property type="entry name" value="Aspartate Aminotransferase, domain 1"/>
    <property type="match status" value="1"/>
</dbReference>
<evidence type="ECO:0000256" key="9">
    <source>
        <dbReference type="ARBA" id="ARBA00048531"/>
    </source>
</evidence>
<comment type="pathway">
    <text evidence="3">Cofactor biosynthesis; adenosylcobalamin biosynthesis.</text>
</comment>
<dbReference type="Gene3D" id="3.40.640.10">
    <property type="entry name" value="Type I PLP-dependent aspartate aminotransferase-like (Major domain)"/>
    <property type="match status" value="1"/>
</dbReference>
<evidence type="ECO:0000256" key="6">
    <source>
        <dbReference type="ARBA" id="ARBA00022898"/>
    </source>
</evidence>
<dbReference type="AlphaFoldDB" id="A0A1B3ZBH3"/>
<comment type="catalytic activity">
    <reaction evidence="9">
        <text>O-phospho-L-threonine + H(+) = (R)-1-aminopropan-2-yl phosphate + CO2</text>
        <dbReference type="Rhea" id="RHEA:11492"/>
        <dbReference type="ChEBI" id="CHEBI:15378"/>
        <dbReference type="ChEBI" id="CHEBI:16526"/>
        <dbReference type="ChEBI" id="CHEBI:58563"/>
        <dbReference type="ChEBI" id="CHEBI:58675"/>
        <dbReference type="EC" id="4.1.1.81"/>
    </reaction>
</comment>
<dbReference type="GO" id="GO:0030170">
    <property type="term" value="F:pyridoxal phosphate binding"/>
    <property type="evidence" value="ECO:0007669"/>
    <property type="project" value="InterPro"/>
</dbReference>
<dbReference type="UniPathway" id="UPA00148"/>
<evidence type="ECO:0000256" key="4">
    <source>
        <dbReference type="ARBA" id="ARBA00012285"/>
    </source>
</evidence>
<dbReference type="CDD" id="cd00609">
    <property type="entry name" value="AAT_like"/>
    <property type="match status" value="1"/>
</dbReference>
<dbReference type="EC" id="4.1.1.81" evidence="4"/>
<evidence type="ECO:0000256" key="2">
    <source>
        <dbReference type="ARBA" id="ARBA00003444"/>
    </source>
</evidence>
<dbReference type="Pfam" id="PF00155">
    <property type="entry name" value="Aminotran_1_2"/>
    <property type="match status" value="1"/>
</dbReference>
<dbReference type="InterPro" id="IPR004839">
    <property type="entry name" value="Aminotransferase_I/II_large"/>
</dbReference>
<evidence type="ECO:0000313" key="11">
    <source>
        <dbReference type="EMBL" id="AOH84782.1"/>
    </source>
</evidence>
<dbReference type="InterPro" id="IPR005860">
    <property type="entry name" value="CobD"/>
</dbReference>
<gene>
    <name evidence="11" type="ORF">AWL63_13225</name>
</gene>
<comment type="function">
    <text evidence="2">Decarboxylates L-threonine-O-3-phosphate to yield (R)-1-amino-2-propanol O-2-phosphate, the precursor for the linkage between the nucleotide loop and the corrin ring in cobalamin.</text>
</comment>
<dbReference type="InterPro" id="IPR004838">
    <property type="entry name" value="NHTrfase_class1_PyrdxlP-BS"/>
</dbReference>
<evidence type="ECO:0000313" key="12">
    <source>
        <dbReference type="Proteomes" id="UP000094256"/>
    </source>
</evidence>
<keyword evidence="12" id="KW-1185">Reference proteome</keyword>
<dbReference type="EMBL" id="CP014168">
    <property type="protein sequence ID" value="AOH84782.1"/>
    <property type="molecule type" value="Genomic_DNA"/>
</dbReference>
<evidence type="ECO:0000256" key="7">
    <source>
        <dbReference type="ARBA" id="ARBA00023239"/>
    </source>
</evidence>
<organism evidence="11 12">
    <name type="scientific">Sphingomonas panacis</name>
    <dbReference type="NCBI Taxonomy" id="1560345"/>
    <lineage>
        <taxon>Bacteria</taxon>
        <taxon>Pseudomonadati</taxon>
        <taxon>Pseudomonadota</taxon>
        <taxon>Alphaproteobacteria</taxon>
        <taxon>Sphingomonadales</taxon>
        <taxon>Sphingomonadaceae</taxon>
        <taxon>Sphingomonas</taxon>
    </lineage>
</organism>
<dbReference type="InterPro" id="IPR015421">
    <property type="entry name" value="PyrdxlP-dep_Trfase_major"/>
</dbReference>